<protein>
    <recommendedName>
        <fullName evidence="1">diguanylate cyclase</fullName>
        <ecNumber evidence="1">2.7.7.65</ecNumber>
    </recommendedName>
</protein>
<dbReference type="Pfam" id="PF01590">
    <property type="entry name" value="GAF"/>
    <property type="match status" value="1"/>
</dbReference>
<dbReference type="GO" id="GO:0052621">
    <property type="term" value="F:diguanylate cyclase activity"/>
    <property type="evidence" value="ECO:0007669"/>
    <property type="project" value="UniProtKB-EC"/>
</dbReference>
<dbReference type="Proteomes" id="UP000000483">
    <property type="component" value="Chromosome"/>
</dbReference>
<dbReference type="InterPro" id="IPR003018">
    <property type="entry name" value="GAF"/>
</dbReference>
<organism evidence="3 4">
    <name type="scientific">Desulfobacca acetoxidans (strain ATCC 700848 / DSM 11109 / ASRB2)</name>
    <dbReference type="NCBI Taxonomy" id="880072"/>
    <lineage>
        <taxon>Bacteria</taxon>
        <taxon>Pseudomonadati</taxon>
        <taxon>Thermodesulfobacteriota</taxon>
        <taxon>Desulfobaccia</taxon>
        <taxon>Desulfobaccales</taxon>
        <taxon>Desulfobaccaceae</taxon>
        <taxon>Desulfobacca</taxon>
    </lineage>
</organism>
<evidence type="ECO:0000259" key="2">
    <source>
        <dbReference type="PROSITE" id="PS50887"/>
    </source>
</evidence>
<dbReference type="OrthoDB" id="9759607at2"/>
<dbReference type="eggNOG" id="COG2199">
    <property type="taxonomic scope" value="Bacteria"/>
</dbReference>
<dbReference type="NCBIfam" id="TIGR00254">
    <property type="entry name" value="GGDEF"/>
    <property type="match status" value="1"/>
</dbReference>
<dbReference type="SMART" id="SM00267">
    <property type="entry name" value="GGDEF"/>
    <property type="match status" value="1"/>
</dbReference>
<evidence type="ECO:0000256" key="1">
    <source>
        <dbReference type="ARBA" id="ARBA00012528"/>
    </source>
</evidence>
<dbReference type="GO" id="GO:0005886">
    <property type="term" value="C:plasma membrane"/>
    <property type="evidence" value="ECO:0007669"/>
    <property type="project" value="TreeGrafter"/>
</dbReference>
<dbReference type="SUPFAM" id="SSF55073">
    <property type="entry name" value="Nucleotide cyclase"/>
    <property type="match status" value="1"/>
</dbReference>
<dbReference type="InterPro" id="IPR000160">
    <property type="entry name" value="GGDEF_dom"/>
</dbReference>
<dbReference type="PANTHER" id="PTHR45138">
    <property type="entry name" value="REGULATORY COMPONENTS OF SENSORY TRANSDUCTION SYSTEM"/>
    <property type="match status" value="1"/>
</dbReference>
<reference evidence="3 4" key="1">
    <citation type="journal article" date="2011" name="Stand. Genomic Sci.">
        <title>Complete genome sequence of the acetate-degrading sulfate reducer Desulfobacca acetoxidans type strain (ASRB2).</title>
        <authorList>
            <person name="Goker M."/>
            <person name="Teshima H."/>
            <person name="Lapidus A."/>
            <person name="Nolan M."/>
            <person name="Lucas S."/>
            <person name="Hammon N."/>
            <person name="Deshpande S."/>
            <person name="Cheng J.F."/>
            <person name="Tapia R."/>
            <person name="Han C."/>
            <person name="Goodwin L."/>
            <person name="Pitluck S."/>
            <person name="Huntemann M."/>
            <person name="Liolios K."/>
            <person name="Ivanova N."/>
            <person name="Pagani I."/>
            <person name="Mavromatis K."/>
            <person name="Ovchinikova G."/>
            <person name="Pati A."/>
            <person name="Chen A."/>
            <person name="Palaniappan K."/>
            <person name="Land M."/>
            <person name="Hauser L."/>
            <person name="Brambilla E.M."/>
            <person name="Rohde M."/>
            <person name="Spring S."/>
            <person name="Detter J.C."/>
            <person name="Woyke T."/>
            <person name="Bristow J."/>
            <person name="Eisen J.A."/>
            <person name="Markowitz V."/>
            <person name="Hugenholtz P."/>
            <person name="Kyrpides N.C."/>
            <person name="Klenk H.P."/>
        </authorList>
    </citation>
    <scope>NUCLEOTIDE SEQUENCE [LARGE SCALE GENOMIC DNA]</scope>
    <source>
        <strain evidence="4">ATCC 700848 / DSM 11109 / ASRB2</strain>
    </source>
</reference>
<dbReference type="InterPro" id="IPR050469">
    <property type="entry name" value="Diguanylate_Cyclase"/>
</dbReference>
<evidence type="ECO:0000313" key="4">
    <source>
        <dbReference type="Proteomes" id="UP000000483"/>
    </source>
</evidence>
<evidence type="ECO:0000313" key="3">
    <source>
        <dbReference type="EMBL" id="AEB10338.1"/>
    </source>
</evidence>
<gene>
    <name evidence="3" type="ordered locus">Desac_2520</name>
</gene>
<dbReference type="eggNOG" id="COG2203">
    <property type="taxonomic scope" value="Bacteria"/>
</dbReference>
<feature type="domain" description="GGDEF" evidence="2">
    <location>
        <begin position="227"/>
        <end position="361"/>
    </location>
</feature>
<dbReference type="InterPro" id="IPR029787">
    <property type="entry name" value="Nucleotide_cyclase"/>
</dbReference>
<dbReference type="PANTHER" id="PTHR45138:SF6">
    <property type="entry name" value="DIGUANYLATE CYCLASE DGCN"/>
    <property type="match status" value="1"/>
</dbReference>
<dbReference type="EMBL" id="CP002629">
    <property type="protein sequence ID" value="AEB10338.1"/>
    <property type="molecule type" value="Genomic_DNA"/>
</dbReference>
<name>F2NID6_DESAR</name>
<dbReference type="GO" id="GO:1902201">
    <property type="term" value="P:negative regulation of bacterial-type flagellum-dependent cell motility"/>
    <property type="evidence" value="ECO:0007669"/>
    <property type="project" value="TreeGrafter"/>
</dbReference>
<dbReference type="Gene3D" id="3.30.450.40">
    <property type="match status" value="1"/>
</dbReference>
<dbReference type="CDD" id="cd01949">
    <property type="entry name" value="GGDEF"/>
    <property type="match status" value="1"/>
</dbReference>
<dbReference type="SUPFAM" id="SSF55781">
    <property type="entry name" value="GAF domain-like"/>
    <property type="match status" value="1"/>
</dbReference>
<dbReference type="InterPro" id="IPR029016">
    <property type="entry name" value="GAF-like_dom_sf"/>
</dbReference>
<dbReference type="SMART" id="SM00065">
    <property type="entry name" value="GAF"/>
    <property type="match status" value="1"/>
</dbReference>
<keyword evidence="4" id="KW-1185">Reference proteome</keyword>
<proteinExistence type="predicted"/>
<dbReference type="AlphaFoldDB" id="F2NID6"/>
<reference evidence="4" key="2">
    <citation type="submission" date="2011-03" db="EMBL/GenBank/DDBJ databases">
        <title>The complete genome of Desulfobacca acetoxidans DSM 11109.</title>
        <authorList>
            <consortium name="US DOE Joint Genome Institute (JGI-PGF)"/>
            <person name="Lucas S."/>
            <person name="Copeland A."/>
            <person name="Lapidus A."/>
            <person name="Bruce D."/>
            <person name="Goodwin L."/>
            <person name="Pitluck S."/>
            <person name="Peters L."/>
            <person name="Kyrpides N."/>
            <person name="Mavromatis K."/>
            <person name="Ivanova N."/>
            <person name="Ovchinnikova G."/>
            <person name="Teshima H."/>
            <person name="Detter J.C."/>
            <person name="Han C."/>
            <person name="Land M."/>
            <person name="Hauser L."/>
            <person name="Markowitz V."/>
            <person name="Cheng J.-F."/>
            <person name="Hugenholtz P."/>
            <person name="Woyke T."/>
            <person name="Wu D."/>
            <person name="Spring S."/>
            <person name="Schueler E."/>
            <person name="Brambilla E."/>
            <person name="Klenk H.-P."/>
            <person name="Eisen J.A."/>
        </authorList>
    </citation>
    <scope>NUCLEOTIDE SEQUENCE [LARGE SCALE GENOMIC DNA]</scope>
    <source>
        <strain evidence="4">ATCC 700848 / DSM 11109 / ASRB2</strain>
    </source>
</reference>
<dbReference type="Gene3D" id="3.30.70.270">
    <property type="match status" value="1"/>
</dbReference>
<dbReference type="Pfam" id="PF00990">
    <property type="entry name" value="GGDEF"/>
    <property type="match status" value="1"/>
</dbReference>
<dbReference type="PROSITE" id="PS50887">
    <property type="entry name" value="GGDEF"/>
    <property type="match status" value="1"/>
</dbReference>
<dbReference type="KEGG" id="dao:Desac_2520"/>
<dbReference type="STRING" id="880072.Desac_2520"/>
<dbReference type="InterPro" id="IPR043128">
    <property type="entry name" value="Rev_trsase/Diguanyl_cyclase"/>
</dbReference>
<dbReference type="HOGENOM" id="CLU_000445_11_24_7"/>
<dbReference type="EC" id="2.7.7.65" evidence="1"/>
<accession>F2NID6</accession>
<sequence>MNVNLHKGVIMQDKEALVEGLTSQSQLERLLTCFELSKVLVTTFDMQALVRLVISRFNELIPASNWSILLLEPKTKELEFFVAVGIDNEKLRSVRLQIGEGIAGVVAQTAQPIFIQDVSQDPRFCCKVDEMTGFKTRSIICLPLLVRREIIGVLEVVNIENENFFLKTYLPLLNILADYIAIAVDNVRNFQKLQAKSFIDDLTGFYNTRYLAWTLENLTTQILHERAQLSVVFLDLDNFKRVVDSYGHLLGSKVLKEVAQVIGHMLSPLDSLIRYGGDEFIILMPYRDKEAAFEFVCQLRRAVNQSCFLWEEGFNLNLTASYGIATLPDDARDKADLLELADAALYSSKDRGKDMIMLGVALKKD</sequence>
<dbReference type="GO" id="GO:0043709">
    <property type="term" value="P:cell adhesion involved in single-species biofilm formation"/>
    <property type="evidence" value="ECO:0007669"/>
    <property type="project" value="TreeGrafter"/>
</dbReference>